<dbReference type="SUPFAM" id="SSF46785">
    <property type="entry name" value="Winged helix' DNA-binding domain"/>
    <property type="match status" value="1"/>
</dbReference>
<evidence type="ECO:0008006" key="3">
    <source>
        <dbReference type="Google" id="ProtNLM"/>
    </source>
</evidence>
<sequence>MCPETTGDAGVAWPHDLTTGDYHDKSRSMKKLITNLGKLLKCLRCGFTWLPRTESPKRCPKCKSYDWAQRKEKTT</sequence>
<dbReference type="AlphaFoldDB" id="A0A0F9RUK3"/>
<dbReference type="EMBL" id="LAZR01000763">
    <property type="protein sequence ID" value="KKN58419.1"/>
    <property type="molecule type" value="Genomic_DNA"/>
</dbReference>
<reference evidence="2" key="1">
    <citation type="journal article" date="2015" name="Nature">
        <title>Complex archaea that bridge the gap between prokaryotes and eukaryotes.</title>
        <authorList>
            <person name="Spang A."/>
            <person name="Saw J.H."/>
            <person name="Jorgensen S.L."/>
            <person name="Zaremba-Niedzwiedzka K."/>
            <person name="Martijn J."/>
            <person name="Lind A.E."/>
            <person name="van Eijk R."/>
            <person name="Schleper C."/>
            <person name="Guy L."/>
            <person name="Ettema T.J."/>
        </authorList>
    </citation>
    <scope>NUCLEOTIDE SEQUENCE</scope>
</reference>
<comment type="caution">
    <text evidence="2">The sequence shown here is derived from an EMBL/GenBank/DDBJ whole genome shotgun (WGS) entry which is preliminary data.</text>
</comment>
<organism evidence="2">
    <name type="scientific">marine sediment metagenome</name>
    <dbReference type="NCBI Taxonomy" id="412755"/>
    <lineage>
        <taxon>unclassified sequences</taxon>
        <taxon>metagenomes</taxon>
        <taxon>ecological metagenomes</taxon>
    </lineage>
</organism>
<evidence type="ECO:0000256" key="1">
    <source>
        <dbReference type="SAM" id="MobiDB-lite"/>
    </source>
</evidence>
<evidence type="ECO:0000313" key="2">
    <source>
        <dbReference type="EMBL" id="KKN58419.1"/>
    </source>
</evidence>
<accession>A0A0F9RUK3</accession>
<proteinExistence type="predicted"/>
<name>A0A0F9RUK3_9ZZZZ</name>
<feature type="region of interest" description="Disordered" evidence="1">
    <location>
        <begin position="1"/>
        <end position="23"/>
    </location>
</feature>
<gene>
    <name evidence="2" type="ORF">LCGC14_0552320</name>
</gene>
<protein>
    <recommendedName>
        <fullName evidence="3">Rubredoxin-like domain-containing protein</fullName>
    </recommendedName>
</protein>
<dbReference type="InterPro" id="IPR036390">
    <property type="entry name" value="WH_DNA-bd_sf"/>
</dbReference>